<dbReference type="OMA" id="GFEFADH"/>
<dbReference type="EMBL" id="MOOB01000034">
    <property type="protein sequence ID" value="OQE83045.1"/>
    <property type="molecule type" value="Genomic_DNA"/>
</dbReference>
<organism evidence="3 4">
    <name type="scientific">Penicillium nalgiovense</name>
    <dbReference type="NCBI Taxonomy" id="60175"/>
    <lineage>
        <taxon>Eukaryota</taxon>
        <taxon>Fungi</taxon>
        <taxon>Dikarya</taxon>
        <taxon>Ascomycota</taxon>
        <taxon>Pezizomycotina</taxon>
        <taxon>Eurotiomycetes</taxon>
        <taxon>Eurotiomycetidae</taxon>
        <taxon>Eurotiales</taxon>
        <taxon>Aspergillaceae</taxon>
        <taxon>Penicillium</taxon>
    </lineage>
</organism>
<sequence length="231" mass="26028">MDIPISQIKPVYPPNPPNPTQEEPAIQSTINALHLCAHPEGGYFCETDRDPSRVPNPYKESATSATAKDTDPETRSACTSIYYLLTPQRPQGAFHCNKSRTVHIWQRGRGRYVIIHADEVDGSVENAKARVETFVVGPNVEAGERMQWVVEGGKYKAYFLLPDEPEGETSSGLLISEIYIFETGETANKFPKVVVPGFEFADHDFLRKERMEELLTAEQVQVLDWMLKTEK</sequence>
<dbReference type="Gene3D" id="2.60.120.10">
    <property type="entry name" value="Jelly Rolls"/>
    <property type="match status" value="1"/>
</dbReference>
<proteinExistence type="predicted"/>
<name>A0A1V6Y6R1_PENNA</name>
<dbReference type="AlphaFoldDB" id="A0A1V6Y6R1"/>
<dbReference type="InterPro" id="IPR009327">
    <property type="entry name" value="Cupin_DUF985"/>
</dbReference>
<comment type="caution">
    <text evidence="3">The sequence shown here is derived from an EMBL/GenBank/DDBJ whole genome shotgun (WGS) entry which is preliminary data.</text>
</comment>
<protein>
    <recommendedName>
        <fullName evidence="2">DUF985 domain-containing protein</fullName>
    </recommendedName>
</protein>
<dbReference type="CDD" id="cd06121">
    <property type="entry name" value="cupin_YML079wp"/>
    <property type="match status" value="1"/>
</dbReference>
<gene>
    <name evidence="3" type="ORF">PENNAL_c0034G08827</name>
</gene>
<reference evidence="4" key="1">
    <citation type="journal article" date="2017" name="Nat. Microbiol.">
        <title>Global analysis of biosynthetic gene clusters reveals vast potential of secondary metabolite production in Penicillium species.</title>
        <authorList>
            <person name="Nielsen J.C."/>
            <person name="Grijseels S."/>
            <person name="Prigent S."/>
            <person name="Ji B."/>
            <person name="Dainat J."/>
            <person name="Nielsen K.F."/>
            <person name="Frisvad J.C."/>
            <person name="Workman M."/>
            <person name="Nielsen J."/>
        </authorList>
    </citation>
    <scope>NUCLEOTIDE SEQUENCE [LARGE SCALE GENOMIC DNA]</scope>
    <source>
        <strain evidence="4">IBT 13039</strain>
    </source>
</reference>
<dbReference type="PANTHER" id="PTHR33387:SF3">
    <property type="entry name" value="DUF985 DOMAIN-CONTAINING PROTEIN"/>
    <property type="match status" value="1"/>
</dbReference>
<evidence type="ECO:0000256" key="1">
    <source>
        <dbReference type="SAM" id="MobiDB-lite"/>
    </source>
</evidence>
<dbReference type="Pfam" id="PF06172">
    <property type="entry name" value="Cupin_5"/>
    <property type="match status" value="1"/>
</dbReference>
<dbReference type="InterPro" id="IPR014710">
    <property type="entry name" value="RmlC-like_jellyroll"/>
</dbReference>
<dbReference type="InterPro" id="IPR011051">
    <property type="entry name" value="RmlC_Cupin_sf"/>
</dbReference>
<feature type="region of interest" description="Disordered" evidence="1">
    <location>
        <begin position="1"/>
        <end position="23"/>
    </location>
</feature>
<dbReference type="Proteomes" id="UP000191691">
    <property type="component" value="Unassembled WGS sequence"/>
</dbReference>
<keyword evidence="4" id="KW-1185">Reference proteome</keyword>
<accession>A0A1V6Y6R1</accession>
<dbReference type="InterPro" id="IPR039935">
    <property type="entry name" value="YML079W-like"/>
</dbReference>
<evidence type="ECO:0000259" key="2">
    <source>
        <dbReference type="Pfam" id="PF06172"/>
    </source>
</evidence>
<feature type="domain" description="DUF985" evidence="2">
    <location>
        <begin position="27"/>
        <end position="205"/>
    </location>
</feature>
<evidence type="ECO:0000313" key="3">
    <source>
        <dbReference type="EMBL" id="OQE83045.1"/>
    </source>
</evidence>
<dbReference type="SUPFAM" id="SSF51182">
    <property type="entry name" value="RmlC-like cupins"/>
    <property type="match status" value="1"/>
</dbReference>
<dbReference type="PANTHER" id="PTHR33387">
    <property type="entry name" value="RMLC-LIKE JELLY ROLL FOLD PROTEIN"/>
    <property type="match status" value="1"/>
</dbReference>
<evidence type="ECO:0000313" key="4">
    <source>
        <dbReference type="Proteomes" id="UP000191691"/>
    </source>
</evidence>
<feature type="region of interest" description="Disordered" evidence="1">
    <location>
        <begin position="48"/>
        <end position="72"/>
    </location>
</feature>